<evidence type="ECO:0000313" key="1">
    <source>
        <dbReference type="EMBL" id="SER51003.1"/>
    </source>
</evidence>
<dbReference type="AlphaFoldDB" id="A0A1H9PTT2"/>
<gene>
    <name evidence="1" type="ORF">SAMN04487884_106128</name>
</gene>
<organism evidence="1 2">
    <name type="scientific">Butyrivibrio fibrisolvens</name>
    <dbReference type="NCBI Taxonomy" id="831"/>
    <lineage>
        <taxon>Bacteria</taxon>
        <taxon>Bacillati</taxon>
        <taxon>Bacillota</taxon>
        <taxon>Clostridia</taxon>
        <taxon>Lachnospirales</taxon>
        <taxon>Lachnospiraceae</taxon>
        <taxon>Butyrivibrio</taxon>
    </lineage>
</organism>
<dbReference type="SUPFAM" id="SSF48452">
    <property type="entry name" value="TPR-like"/>
    <property type="match status" value="1"/>
</dbReference>
<dbReference type="InterPro" id="IPR011990">
    <property type="entry name" value="TPR-like_helical_dom_sf"/>
</dbReference>
<proteinExistence type="predicted"/>
<evidence type="ECO:0000313" key="2">
    <source>
        <dbReference type="Proteomes" id="UP000182584"/>
    </source>
</evidence>
<dbReference type="Proteomes" id="UP000182584">
    <property type="component" value="Unassembled WGS sequence"/>
</dbReference>
<dbReference type="OrthoDB" id="2005184at2"/>
<accession>A0A1H9PTT2</accession>
<dbReference type="RefSeq" id="WP_074755119.1">
    <property type="nucleotide sequence ID" value="NZ_FOGJ01000006.1"/>
</dbReference>
<sequence>MAEDRVVLINELYKKTFGKEYSKYGDILERYDKSTGTLYCRADNSEVKYTLDQIQGAEKYLRESIEKDQNTGREAFYKIAMCAIKLLQEEEQQV</sequence>
<dbReference type="EMBL" id="FOGJ01000006">
    <property type="protein sequence ID" value="SER51003.1"/>
    <property type="molecule type" value="Genomic_DNA"/>
</dbReference>
<name>A0A1H9PTT2_BUTFI</name>
<protein>
    <submittedName>
        <fullName evidence="1">Uncharacterized protein</fullName>
    </submittedName>
</protein>
<reference evidence="1 2" key="1">
    <citation type="submission" date="2016-10" db="EMBL/GenBank/DDBJ databases">
        <authorList>
            <person name="de Groot N.N."/>
        </authorList>
    </citation>
    <scope>NUCLEOTIDE SEQUENCE [LARGE SCALE GENOMIC DNA]</scope>
    <source>
        <strain evidence="1 2">AR40</strain>
    </source>
</reference>